<dbReference type="AlphaFoldDB" id="A0A926FE77"/>
<evidence type="ECO:0000313" key="2">
    <source>
        <dbReference type="Proteomes" id="UP000647416"/>
    </source>
</evidence>
<proteinExistence type="predicted"/>
<protein>
    <submittedName>
        <fullName evidence="1">Uncharacterized protein</fullName>
    </submittedName>
</protein>
<dbReference type="EMBL" id="JACRTE010000076">
    <property type="protein sequence ID" value="MBC8597587.1"/>
    <property type="molecule type" value="Genomic_DNA"/>
</dbReference>
<dbReference type="Proteomes" id="UP000647416">
    <property type="component" value="Unassembled WGS sequence"/>
</dbReference>
<sequence length="153" mass="17568">MSKQHISFWIKNSNLKECEINMKSIGCNSRSDYIDKAVEFYNGYIHNKNNEDYVNKNVVNTVQALLDSFEKRLARQMFKQSVEISKIFWLIVKEMEIEPEDADTLHASCVAFCSKYTASSLFISSVSARLIAKPCSLSVFSILFRYGISSFSF</sequence>
<comment type="caution">
    <text evidence="1">The sequence shown here is derived from an EMBL/GenBank/DDBJ whole genome shotgun (WGS) entry which is preliminary data.</text>
</comment>
<accession>A0A926FE77</accession>
<organism evidence="1 2">
    <name type="scientific">Qingrenia yutianensis</name>
    <dbReference type="NCBI Taxonomy" id="2763676"/>
    <lineage>
        <taxon>Bacteria</taxon>
        <taxon>Bacillati</taxon>
        <taxon>Bacillota</taxon>
        <taxon>Clostridia</taxon>
        <taxon>Eubacteriales</taxon>
        <taxon>Oscillospiraceae</taxon>
        <taxon>Qingrenia</taxon>
    </lineage>
</organism>
<name>A0A926FE77_9FIRM</name>
<keyword evidence="2" id="KW-1185">Reference proteome</keyword>
<gene>
    <name evidence="1" type="ORF">H8706_12070</name>
</gene>
<reference evidence="1" key="1">
    <citation type="submission" date="2020-08" db="EMBL/GenBank/DDBJ databases">
        <title>Genome public.</title>
        <authorList>
            <person name="Liu C."/>
            <person name="Sun Q."/>
        </authorList>
    </citation>
    <scope>NUCLEOTIDE SEQUENCE</scope>
    <source>
        <strain evidence="1">NSJ-50</strain>
    </source>
</reference>
<evidence type="ECO:0000313" key="1">
    <source>
        <dbReference type="EMBL" id="MBC8597587.1"/>
    </source>
</evidence>